<protein>
    <submittedName>
        <fullName evidence="2">Uncharacterized protein</fullName>
    </submittedName>
</protein>
<evidence type="ECO:0000313" key="3">
    <source>
        <dbReference type="Proteomes" id="UP000193200"/>
    </source>
</evidence>
<dbReference type="EMBL" id="FWFR01000006">
    <property type="protein sequence ID" value="SLN77326.1"/>
    <property type="molecule type" value="Genomic_DNA"/>
</dbReference>
<gene>
    <name evidence="2" type="ORF">OCH7691_04387</name>
</gene>
<sequence length="53" mass="5188">MIAPAVTGAEPPPKVWPVTSQVISCAGEAASVNSPFARSSVGADPPVSATPPS</sequence>
<evidence type="ECO:0000313" key="2">
    <source>
        <dbReference type="EMBL" id="SLN77326.1"/>
    </source>
</evidence>
<organism evidence="2 3">
    <name type="scientific">Oceanibacterium hippocampi</name>
    <dbReference type="NCBI Taxonomy" id="745714"/>
    <lineage>
        <taxon>Bacteria</taxon>
        <taxon>Pseudomonadati</taxon>
        <taxon>Pseudomonadota</taxon>
        <taxon>Alphaproteobacteria</taxon>
        <taxon>Sneathiellales</taxon>
        <taxon>Sneathiellaceae</taxon>
        <taxon>Oceanibacterium</taxon>
    </lineage>
</organism>
<accession>A0A1Y5U0D4</accession>
<evidence type="ECO:0000256" key="1">
    <source>
        <dbReference type="SAM" id="MobiDB-lite"/>
    </source>
</evidence>
<dbReference type="Proteomes" id="UP000193200">
    <property type="component" value="Unassembled WGS sequence"/>
</dbReference>
<keyword evidence="3" id="KW-1185">Reference proteome</keyword>
<feature type="region of interest" description="Disordered" evidence="1">
    <location>
        <begin position="34"/>
        <end position="53"/>
    </location>
</feature>
<dbReference type="InParanoid" id="A0A1Y5U0D4"/>
<name>A0A1Y5U0D4_9PROT</name>
<reference evidence="2 3" key="1">
    <citation type="submission" date="2017-03" db="EMBL/GenBank/DDBJ databases">
        <authorList>
            <person name="Afonso C.L."/>
            <person name="Miller P.J."/>
            <person name="Scott M.A."/>
            <person name="Spackman E."/>
            <person name="Goraichik I."/>
            <person name="Dimitrov K.M."/>
            <person name="Suarez D.L."/>
            <person name="Swayne D.E."/>
        </authorList>
    </citation>
    <scope>NUCLEOTIDE SEQUENCE [LARGE SCALE GENOMIC DNA]</scope>
    <source>
        <strain evidence="2 3">CECT 7691</strain>
    </source>
</reference>
<dbReference type="AlphaFoldDB" id="A0A1Y5U0D4"/>
<proteinExistence type="predicted"/>